<dbReference type="Pfam" id="PF04815">
    <property type="entry name" value="Sec23_helical"/>
    <property type="match status" value="1"/>
</dbReference>
<dbReference type="eggNOG" id="KOG1985">
    <property type="taxonomic scope" value="Eukaryota"/>
</dbReference>
<proteinExistence type="inferred from homology"/>
<dbReference type="Proteomes" id="UP000031512">
    <property type="component" value="Chromosome 1"/>
</dbReference>
<keyword evidence="11" id="KW-0472">Membrane</keyword>
<protein>
    <submittedName>
        <fullName evidence="18">Sec23/Sec24 domain containing protein</fullName>
    </submittedName>
</protein>
<dbReference type="OrthoDB" id="49016at2759"/>
<dbReference type="GO" id="GO:0000139">
    <property type="term" value="C:Golgi membrane"/>
    <property type="evidence" value="ECO:0007669"/>
    <property type="project" value="UniProtKB-SubCell"/>
</dbReference>
<dbReference type="SUPFAM" id="SSF81995">
    <property type="entry name" value="beta-sandwich domain of Sec23/24"/>
    <property type="match status" value="1"/>
</dbReference>
<feature type="domain" description="Gelsolin-like" evidence="13">
    <location>
        <begin position="848"/>
        <end position="893"/>
    </location>
</feature>
<dbReference type="InterPro" id="IPR006896">
    <property type="entry name" value="Sec23/24_trunk_dom"/>
</dbReference>
<dbReference type="eggNOG" id="KOG1984">
    <property type="taxonomic scope" value="Eukaryota"/>
</dbReference>
<feature type="region of interest" description="Disordered" evidence="12">
    <location>
        <begin position="1"/>
        <end position="77"/>
    </location>
</feature>
<dbReference type="InterPro" id="IPR012990">
    <property type="entry name" value="Beta-sandwich_Sec23_24"/>
</dbReference>
<keyword evidence="6" id="KW-0963">Cytoplasm</keyword>
<evidence type="ECO:0000256" key="6">
    <source>
        <dbReference type="ARBA" id="ARBA00022490"/>
    </source>
</evidence>
<keyword evidence="10" id="KW-0333">Golgi apparatus</keyword>
<dbReference type="RefSeq" id="XP_004829884.1">
    <property type="nucleotide sequence ID" value="XM_004829827.1"/>
</dbReference>
<feature type="domain" description="Zinc finger Sec23/Sec24-type" evidence="14">
    <location>
        <begin position="228"/>
        <end position="261"/>
    </location>
</feature>
<dbReference type="GO" id="GO:0030127">
    <property type="term" value="C:COPII vesicle coat"/>
    <property type="evidence" value="ECO:0007669"/>
    <property type="project" value="InterPro"/>
</dbReference>
<dbReference type="Gene3D" id="3.40.20.10">
    <property type="entry name" value="Severin"/>
    <property type="match status" value="1"/>
</dbReference>
<dbReference type="PANTHER" id="PTHR13803:SF39">
    <property type="entry name" value="SECRETORY 24AB, ISOFORM A"/>
    <property type="match status" value="1"/>
</dbReference>
<dbReference type="GO" id="GO:0000149">
    <property type="term" value="F:SNARE binding"/>
    <property type="evidence" value="ECO:0007669"/>
    <property type="project" value="TreeGrafter"/>
</dbReference>
<dbReference type="Pfam" id="PF04810">
    <property type="entry name" value="zf-Sec23_Sec24"/>
    <property type="match status" value="1"/>
</dbReference>
<dbReference type="KEGG" id="beq:BEWA_030710"/>
<dbReference type="Pfam" id="PF00626">
    <property type="entry name" value="Gelsolin"/>
    <property type="match status" value="1"/>
</dbReference>
<dbReference type="SUPFAM" id="SSF53300">
    <property type="entry name" value="vWA-like"/>
    <property type="match status" value="1"/>
</dbReference>
<feature type="compositionally biased region" description="Polar residues" evidence="12">
    <location>
        <begin position="36"/>
        <end position="49"/>
    </location>
</feature>
<dbReference type="InterPro" id="IPR036465">
    <property type="entry name" value="vWFA_dom_sf"/>
</dbReference>
<comment type="subcellular location">
    <subcellularLocation>
        <location evidence="2">Cytoplasm</location>
    </subcellularLocation>
    <subcellularLocation>
        <location evidence="3">Endoplasmic reticulum membrane</location>
    </subcellularLocation>
    <subcellularLocation>
        <location evidence="1">Golgi apparatus membrane</location>
    </subcellularLocation>
</comment>
<dbReference type="InterPro" id="IPR007123">
    <property type="entry name" value="Gelsolin-like_dom"/>
</dbReference>
<evidence type="ECO:0000256" key="10">
    <source>
        <dbReference type="ARBA" id="ARBA00023034"/>
    </source>
</evidence>
<evidence type="ECO:0000259" key="16">
    <source>
        <dbReference type="Pfam" id="PF04815"/>
    </source>
</evidence>
<evidence type="ECO:0000256" key="11">
    <source>
        <dbReference type="ARBA" id="ARBA00023136"/>
    </source>
</evidence>
<dbReference type="Pfam" id="PF08033">
    <property type="entry name" value="Sec23_BS"/>
    <property type="match status" value="1"/>
</dbReference>
<comment type="similarity">
    <text evidence="4">Belongs to the SEC23/SEC24 family. SEC24 subfamily.</text>
</comment>
<dbReference type="InterPro" id="IPR006895">
    <property type="entry name" value="Znf_Sec23_Sec24"/>
</dbReference>
<keyword evidence="19" id="KW-1185">Reference proteome</keyword>
<dbReference type="SUPFAM" id="SSF82919">
    <property type="entry name" value="Zn-finger domain of Sec23/24"/>
    <property type="match status" value="1"/>
</dbReference>
<dbReference type="EMBL" id="CP001669">
    <property type="protein sequence ID" value="AFZ80218.1"/>
    <property type="molecule type" value="Genomic_DNA"/>
</dbReference>
<accession>L0AY82</accession>
<keyword evidence="5" id="KW-0813">Transport</keyword>
<evidence type="ECO:0000256" key="9">
    <source>
        <dbReference type="ARBA" id="ARBA00022927"/>
    </source>
</evidence>
<dbReference type="InterPro" id="IPR050550">
    <property type="entry name" value="SEC23_SEC24_subfamily"/>
</dbReference>
<dbReference type="SUPFAM" id="SSF82754">
    <property type="entry name" value="C-terminal, gelsolin-like domain of Sec23/24"/>
    <property type="match status" value="1"/>
</dbReference>
<name>L0AY82_THEEQ</name>
<dbReference type="Pfam" id="PF04811">
    <property type="entry name" value="Sec23_trunk"/>
    <property type="match status" value="1"/>
</dbReference>
<dbReference type="GeneID" id="15803505"/>
<dbReference type="AlphaFoldDB" id="L0AY82"/>
<dbReference type="InterPro" id="IPR006900">
    <property type="entry name" value="Sec23/24_helical_dom"/>
</dbReference>
<evidence type="ECO:0000256" key="2">
    <source>
        <dbReference type="ARBA" id="ARBA00004496"/>
    </source>
</evidence>
<evidence type="ECO:0000259" key="13">
    <source>
        <dbReference type="Pfam" id="PF00626"/>
    </source>
</evidence>
<dbReference type="GO" id="GO:0090110">
    <property type="term" value="P:COPII-coated vesicle cargo loading"/>
    <property type="evidence" value="ECO:0007669"/>
    <property type="project" value="TreeGrafter"/>
</dbReference>
<keyword evidence="9" id="KW-0653">Protein transport</keyword>
<dbReference type="PANTHER" id="PTHR13803">
    <property type="entry name" value="SEC24-RELATED PROTEIN"/>
    <property type="match status" value="1"/>
</dbReference>
<dbReference type="Gene3D" id="2.60.40.1670">
    <property type="entry name" value="beta-sandwich domain of Sec23/24"/>
    <property type="match status" value="1"/>
</dbReference>
<organism evidence="18 19">
    <name type="scientific">Theileria equi strain WA</name>
    <dbReference type="NCBI Taxonomy" id="1537102"/>
    <lineage>
        <taxon>Eukaryota</taxon>
        <taxon>Sar</taxon>
        <taxon>Alveolata</taxon>
        <taxon>Apicomplexa</taxon>
        <taxon>Aconoidasida</taxon>
        <taxon>Piroplasmida</taxon>
        <taxon>Theileriidae</taxon>
        <taxon>Theileria</taxon>
    </lineage>
</organism>
<dbReference type="SUPFAM" id="SSF81811">
    <property type="entry name" value="Helical domain of Sec23/24"/>
    <property type="match status" value="1"/>
</dbReference>
<dbReference type="Gene3D" id="2.30.30.380">
    <property type="entry name" value="Zn-finger domain of Sec23/24"/>
    <property type="match status" value="1"/>
</dbReference>
<reference evidence="18 19" key="1">
    <citation type="journal article" date="2012" name="BMC Genomics">
        <title>Comparative genomic analysis and phylogenetic position of Theileria equi.</title>
        <authorList>
            <person name="Kappmeyer L.S."/>
            <person name="Thiagarajan M."/>
            <person name="Herndon D.R."/>
            <person name="Ramsay J.D."/>
            <person name="Caler E."/>
            <person name="Djikeng A."/>
            <person name="Gillespie J.J."/>
            <person name="Lau A.O."/>
            <person name="Roalson E.H."/>
            <person name="Silva J.C."/>
            <person name="Silva M.G."/>
            <person name="Suarez C.E."/>
            <person name="Ueti M.W."/>
            <person name="Nene V.M."/>
            <person name="Mealey R.H."/>
            <person name="Knowles D.P."/>
            <person name="Brayton K.A."/>
        </authorList>
    </citation>
    <scope>NUCLEOTIDE SEQUENCE [LARGE SCALE GENOMIC DNA]</scope>
    <source>
        <strain evidence="18 19">WA</strain>
    </source>
</reference>
<sequence length="979" mass="108690">MDHNDERKSPVPLSQSPPGSSAPPILPKAKLVDPPSVSNTHGQSSNVLKNVSFGVLGPKKPKDVSPKITNDTPRIQSMDNDVTLDSIASDSGILSTKEQPKAVYVNQDLQKHIFTYGPYVPSKIESSQVPRPSNMLRNTTSEVIYETGKTSGLIPTFGNHRIIDTGSASPIYITPTLAELPLYGESLSNIKLPFGVVVQPFAENVDENVPMIDFIAEMGGKDTRCDLIRCTKCQAYHNPAMEDNSRHNVRICNFCYSSFNLTTAQADTLEKIRLMYRDTLSPLTKGSIDYIAPKHYYTNVTVDTPIESLTSNISNLLGKAGSITNIRLPSLTKQTDEPTVFEDYADLEKSRNTAFQVHTIGNNSATKSTQDTMINSLSLSPKIDYKAVPSYIFVVETTVASNTIGLKESVLSAIKNALSNCGNFVRFCVITYDCVVHLYPIVGGELAMYYVAEVDESFTPCTPGDLFLEVDGDLTQVSSYLDQILSVSILKIGSQTCSNFALNVAVRLLGDSKSCGTVTMFYCSIPDVGIGISRNSKITNDFNLTDSQKIYYDSLIQTCYESGISVDLYICPVDSRIPGDIALQYITQQTAGKCHYMSYFNGKNDYLKIYNDILRLFTLQCGYNCELKLRASKAIAINEVICPFSNSRAIINNSTVKVPKLGPDTALAFTLSLDDLIDNRHALYLQCACMYNSSLNGQKMIRVHTSTVRVTTSINQIFKNTNCDAVMNIYMRKLSRAFIKTGKFPKKDFMNSVVHSLTSYRHLCAPSTPSNQLILPDNLKLLPITLNALFKHETTDENEPEYIQKLLRALLAPVKETAFMCPRVFCLYRTVNDDSNGIPASGWKFNANIVPASSSNIYSDGMYIMDDGHKLLLYFGPHVKWELLQQLFGQNLVLDDKSANSLALVESETTTNFLECVDQIRAVHSGCQYIPLKILPYTSKIGKMIKLLLLEDERGEEPSYINFLVRLHKLIKQAHTNLL</sequence>
<dbReference type="InterPro" id="IPR036180">
    <property type="entry name" value="Gelsolin-like_dom_sf"/>
</dbReference>
<evidence type="ECO:0000256" key="1">
    <source>
        <dbReference type="ARBA" id="ARBA00004394"/>
    </source>
</evidence>
<dbReference type="InterPro" id="IPR029006">
    <property type="entry name" value="ADF-H/Gelsolin-like_dom_sf"/>
</dbReference>
<feature type="domain" description="Sec23/Sec24 beta-sandwich" evidence="17">
    <location>
        <begin position="622"/>
        <end position="711"/>
    </location>
</feature>
<dbReference type="VEuPathDB" id="PiroplasmaDB:BEWA_030710"/>
<dbReference type="Gene3D" id="1.20.120.730">
    <property type="entry name" value="Sec23/Sec24 helical domain"/>
    <property type="match status" value="1"/>
</dbReference>
<dbReference type="Gene3D" id="3.40.50.410">
    <property type="entry name" value="von Willebrand factor, type A domain"/>
    <property type="match status" value="1"/>
</dbReference>
<dbReference type="GO" id="GO:0006886">
    <property type="term" value="P:intracellular protein transport"/>
    <property type="evidence" value="ECO:0007669"/>
    <property type="project" value="InterPro"/>
</dbReference>
<evidence type="ECO:0000256" key="3">
    <source>
        <dbReference type="ARBA" id="ARBA00004586"/>
    </source>
</evidence>
<dbReference type="InterPro" id="IPR036174">
    <property type="entry name" value="Znf_Sec23_Sec24_sf"/>
</dbReference>
<dbReference type="GO" id="GO:0005789">
    <property type="term" value="C:endoplasmic reticulum membrane"/>
    <property type="evidence" value="ECO:0007669"/>
    <property type="project" value="UniProtKB-SubCell"/>
</dbReference>
<evidence type="ECO:0000259" key="17">
    <source>
        <dbReference type="Pfam" id="PF08033"/>
    </source>
</evidence>
<dbReference type="InterPro" id="IPR036175">
    <property type="entry name" value="Sec23/24_helical_dom_sf"/>
</dbReference>
<feature type="domain" description="Sec23/Sec24 trunk" evidence="15">
    <location>
        <begin position="388"/>
        <end position="616"/>
    </location>
</feature>
<keyword evidence="8" id="KW-0931">ER-Golgi transport</keyword>
<feature type="domain" description="Sec23/Sec24 helical" evidence="16">
    <location>
        <begin position="723"/>
        <end position="793"/>
    </location>
</feature>
<evidence type="ECO:0000313" key="18">
    <source>
        <dbReference type="EMBL" id="AFZ80218.1"/>
    </source>
</evidence>
<dbReference type="GO" id="GO:0008270">
    <property type="term" value="F:zinc ion binding"/>
    <property type="evidence" value="ECO:0007669"/>
    <property type="project" value="InterPro"/>
</dbReference>
<evidence type="ECO:0000256" key="8">
    <source>
        <dbReference type="ARBA" id="ARBA00022892"/>
    </source>
</evidence>
<gene>
    <name evidence="18" type="ORF">BEWA_030710</name>
</gene>
<evidence type="ECO:0000313" key="19">
    <source>
        <dbReference type="Proteomes" id="UP000031512"/>
    </source>
</evidence>
<evidence type="ECO:0000256" key="12">
    <source>
        <dbReference type="SAM" id="MobiDB-lite"/>
    </source>
</evidence>
<keyword evidence="7" id="KW-0256">Endoplasmic reticulum</keyword>
<evidence type="ECO:0000259" key="15">
    <source>
        <dbReference type="Pfam" id="PF04811"/>
    </source>
</evidence>
<dbReference type="GO" id="GO:0070971">
    <property type="term" value="C:endoplasmic reticulum exit site"/>
    <property type="evidence" value="ECO:0007669"/>
    <property type="project" value="TreeGrafter"/>
</dbReference>
<evidence type="ECO:0000256" key="4">
    <source>
        <dbReference type="ARBA" id="ARBA00008334"/>
    </source>
</evidence>
<evidence type="ECO:0000259" key="14">
    <source>
        <dbReference type="Pfam" id="PF04810"/>
    </source>
</evidence>
<dbReference type="STRING" id="1537102.L0AY82"/>
<evidence type="ECO:0000256" key="5">
    <source>
        <dbReference type="ARBA" id="ARBA00022448"/>
    </source>
</evidence>
<feature type="compositionally biased region" description="Polar residues" evidence="12">
    <location>
        <begin position="67"/>
        <end position="77"/>
    </location>
</feature>
<evidence type="ECO:0000256" key="7">
    <source>
        <dbReference type="ARBA" id="ARBA00022824"/>
    </source>
</evidence>